<dbReference type="RefSeq" id="WP_117317632.1">
    <property type="nucleotide sequence ID" value="NZ_CP031769.1"/>
</dbReference>
<sequence>MSMVVGLTGGIGSGKTAVSDAFAALGVPVIDADIVAREVVAAGSPALANIVSHFGEHILTPSGELDRAALRARVFNNETEKAWLNNLTHPAIREQMLSQIAAADYPYCILAVPLLIENKLTAMCQRVLVVDCPEALQLKRAMRRDGSDEELIKNIMRAQASRTQRKQCADDIIDNSGELSAIANQVALLHKQYLALSKAP</sequence>
<dbReference type="OrthoDB" id="9812943at2"/>
<evidence type="ECO:0000256" key="4">
    <source>
        <dbReference type="ARBA" id="ARBA00022993"/>
    </source>
</evidence>
<evidence type="ECO:0000256" key="1">
    <source>
        <dbReference type="ARBA" id="ARBA00009018"/>
    </source>
</evidence>
<dbReference type="InterPro" id="IPR001977">
    <property type="entry name" value="Depp_CoAkinase"/>
</dbReference>
<keyword evidence="5" id="KW-0963">Cytoplasm</keyword>
<dbReference type="CDD" id="cd02022">
    <property type="entry name" value="DPCK"/>
    <property type="match status" value="1"/>
</dbReference>
<dbReference type="PROSITE" id="PS51219">
    <property type="entry name" value="DPCK"/>
    <property type="match status" value="1"/>
</dbReference>
<evidence type="ECO:0000313" key="7">
    <source>
        <dbReference type="EMBL" id="AXR07479.1"/>
    </source>
</evidence>
<dbReference type="NCBIfam" id="TIGR00152">
    <property type="entry name" value="dephospho-CoA kinase"/>
    <property type="match status" value="1"/>
</dbReference>
<gene>
    <name evidence="5" type="primary">coaE</name>
    <name evidence="7" type="ORF">D0Y50_14640</name>
</gene>
<keyword evidence="2 5" id="KW-0547">Nucleotide-binding</keyword>
<reference evidence="7 8" key="1">
    <citation type="submission" date="2018-08" db="EMBL/GenBank/DDBJ databases">
        <title>Salinimonas sediminis sp. nov., a piezophilic bacterium isolated from a deep-sea sediment sample from the New Britain Trench.</title>
        <authorList>
            <person name="Cao J."/>
        </authorList>
    </citation>
    <scope>NUCLEOTIDE SEQUENCE [LARGE SCALE GENOMIC DNA]</scope>
    <source>
        <strain evidence="7 8">N102</strain>
    </source>
</reference>
<evidence type="ECO:0000256" key="2">
    <source>
        <dbReference type="ARBA" id="ARBA00022741"/>
    </source>
</evidence>
<protein>
    <recommendedName>
        <fullName evidence="5 6">Dephospho-CoA kinase</fullName>
        <ecNumber evidence="5 6">2.7.1.24</ecNumber>
    </recommendedName>
    <alternativeName>
        <fullName evidence="5">Dephosphocoenzyme A kinase</fullName>
    </alternativeName>
</protein>
<dbReference type="Proteomes" id="UP000262073">
    <property type="component" value="Chromosome"/>
</dbReference>
<dbReference type="UniPathway" id="UPA00241">
    <property type="reaction ID" value="UER00356"/>
</dbReference>
<dbReference type="InterPro" id="IPR027417">
    <property type="entry name" value="P-loop_NTPase"/>
</dbReference>
<keyword evidence="5 7" id="KW-0418">Kinase</keyword>
<comment type="similarity">
    <text evidence="1 5">Belongs to the CoaE family.</text>
</comment>
<dbReference type="AlphaFoldDB" id="A0A346NPM2"/>
<dbReference type="SUPFAM" id="SSF52540">
    <property type="entry name" value="P-loop containing nucleoside triphosphate hydrolases"/>
    <property type="match status" value="1"/>
</dbReference>
<evidence type="ECO:0000313" key="8">
    <source>
        <dbReference type="Proteomes" id="UP000262073"/>
    </source>
</evidence>
<dbReference type="GO" id="GO:0004140">
    <property type="term" value="F:dephospho-CoA kinase activity"/>
    <property type="evidence" value="ECO:0007669"/>
    <property type="project" value="UniProtKB-UniRule"/>
</dbReference>
<dbReference type="HAMAP" id="MF_00376">
    <property type="entry name" value="Dephospho_CoA_kinase"/>
    <property type="match status" value="1"/>
</dbReference>
<evidence type="ECO:0000256" key="3">
    <source>
        <dbReference type="ARBA" id="ARBA00022840"/>
    </source>
</evidence>
<organism evidence="7 8">
    <name type="scientific">Salinimonas sediminis</name>
    <dbReference type="NCBI Taxonomy" id="2303538"/>
    <lineage>
        <taxon>Bacteria</taxon>
        <taxon>Pseudomonadati</taxon>
        <taxon>Pseudomonadota</taxon>
        <taxon>Gammaproteobacteria</taxon>
        <taxon>Alteromonadales</taxon>
        <taxon>Alteromonadaceae</taxon>
        <taxon>Alteromonas/Salinimonas group</taxon>
        <taxon>Salinimonas</taxon>
    </lineage>
</organism>
<evidence type="ECO:0000256" key="6">
    <source>
        <dbReference type="NCBIfam" id="TIGR00152"/>
    </source>
</evidence>
<comment type="function">
    <text evidence="5">Catalyzes the phosphorylation of the 3'-hydroxyl group of dephosphocoenzyme A to form coenzyme A.</text>
</comment>
<dbReference type="Gene3D" id="3.40.50.300">
    <property type="entry name" value="P-loop containing nucleotide triphosphate hydrolases"/>
    <property type="match status" value="1"/>
</dbReference>
<keyword evidence="8" id="KW-1185">Reference proteome</keyword>
<keyword evidence="3 5" id="KW-0067">ATP-binding</keyword>
<dbReference type="Pfam" id="PF01121">
    <property type="entry name" value="CoaE"/>
    <property type="match status" value="1"/>
</dbReference>
<dbReference type="PANTHER" id="PTHR10695">
    <property type="entry name" value="DEPHOSPHO-COA KINASE-RELATED"/>
    <property type="match status" value="1"/>
</dbReference>
<comment type="pathway">
    <text evidence="5">Cofactor biosynthesis; coenzyme A biosynthesis; CoA from (R)-pantothenate: step 5/5.</text>
</comment>
<dbReference type="GO" id="GO:0005737">
    <property type="term" value="C:cytoplasm"/>
    <property type="evidence" value="ECO:0007669"/>
    <property type="project" value="UniProtKB-SubCell"/>
</dbReference>
<dbReference type="EMBL" id="CP031769">
    <property type="protein sequence ID" value="AXR07479.1"/>
    <property type="molecule type" value="Genomic_DNA"/>
</dbReference>
<keyword evidence="4 5" id="KW-0173">Coenzyme A biosynthesis</keyword>
<dbReference type="PANTHER" id="PTHR10695:SF46">
    <property type="entry name" value="BIFUNCTIONAL COENZYME A SYNTHASE-RELATED"/>
    <property type="match status" value="1"/>
</dbReference>
<keyword evidence="5 7" id="KW-0808">Transferase</keyword>
<accession>A0A346NPM2</accession>
<comment type="catalytic activity">
    <reaction evidence="5">
        <text>3'-dephospho-CoA + ATP = ADP + CoA + H(+)</text>
        <dbReference type="Rhea" id="RHEA:18245"/>
        <dbReference type="ChEBI" id="CHEBI:15378"/>
        <dbReference type="ChEBI" id="CHEBI:30616"/>
        <dbReference type="ChEBI" id="CHEBI:57287"/>
        <dbReference type="ChEBI" id="CHEBI:57328"/>
        <dbReference type="ChEBI" id="CHEBI:456216"/>
        <dbReference type="EC" id="2.7.1.24"/>
    </reaction>
</comment>
<name>A0A346NPM2_9ALTE</name>
<comment type="subcellular location">
    <subcellularLocation>
        <location evidence="5">Cytoplasm</location>
    </subcellularLocation>
</comment>
<proteinExistence type="inferred from homology"/>
<evidence type="ECO:0000256" key="5">
    <source>
        <dbReference type="HAMAP-Rule" id="MF_00376"/>
    </source>
</evidence>
<feature type="binding site" evidence="5">
    <location>
        <begin position="12"/>
        <end position="17"/>
    </location>
    <ligand>
        <name>ATP</name>
        <dbReference type="ChEBI" id="CHEBI:30616"/>
    </ligand>
</feature>
<dbReference type="KEGG" id="salm:D0Y50_14640"/>
<dbReference type="EC" id="2.7.1.24" evidence="5 6"/>
<dbReference type="GO" id="GO:0015937">
    <property type="term" value="P:coenzyme A biosynthetic process"/>
    <property type="evidence" value="ECO:0007669"/>
    <property type="project" value="UniProtKB-UniRule"/>
</dbReference>
<dbReference type="GO" id="GO:0005524">
    <property type="term" value="F:ATP binding"/>
    <property type="evidence" value="ECO:0007669"/>
    <property type="project" value="UniProtKB-UniRule"/>
</dbReference>